<evidence type="ECO:0000256" key="1">
    <source>
        <dbReference type="PROSITE-ProRule" id="PRU00339"/>
    </source>
</evidence>
<evidence type="ECO:0000313" key="2">
    <source>
        <dbReference type="EMBL" id="SDE49214.1"/>
    </source>
</evidence>
<dbReference type="PANTHER" id="PTHR45588:SF1">
    <property type="entry name" value="WW DOMAIN-CONTAINING PROTEIN"/>
    <property type="match status" value="1"/>
</dbReference>
<dbReference type="EMBL" id="FNAK01000007">
    <property type="protein sequence ID" value="SDE49214.1"/>
    <property type="molecule type" value="Genomic_DNA"/>
</dbReference>
<dbReference type="AlphaFoldDB" id="A0A1G7DC79"/>
<sequence length="584" mass="62734">MKSLIAPAVCLAAIAGVHTLLPTTPLEDGASFSFNPGEVRQNICGPIGSKRGSLFRPDIAHLIASAVQASDTADASVPLIAGLDHRAFPISSKSAEARAYFRQGFALLYGFNHWEAIRAFKTAQMLDPDCAACYWGEAVALGPNINAGMDADANEKALTAIAQAVALKDKADAREQALIDALAVRYRAGMDVDAQGYADAMAAVAAQFPDDQDVATLYAESLMDLSPWDYWERDFTTPKAHIRTALDQIEKVLGANPDHYGAIHLYIHLYEASTMATKAEPYADRLAGLAPGAGHLVHMPGHIYFRIGRYLDSLDTNIDAVAVDKAYLDSVSGSMLYRYGYYPHNVHFVLVSAQMAGDEDVALDYASRLDPLVPTEVLAHAEWIAPIKAAPYFAYAQFGDLDEVLALPDPGDAVPYLKAMWHYARGVKLAEAGDARAAVEQAAIDALMSHEKITSAGIPAASILKLASLTIAGKSAMKAGTPDAAVALFTEAVKVQDSMGYTEPPFWYYAVEQSLGGALFEAGRLDEAEQAFKASLVRHPNSAWSLYGLMRTHEAQGRNAEAAAIEALLKNASRDMEGVAPIRL</sequence>
<dbReference type="STRING" id="637679.GCA_001550055_02258"/>
<proteinExistence type="predicted"/>
<dbReference type="InterPro" id="IPR011990">
    <property type="entry name" value="TPR-like_helical_dom_sf"/>
</dbReference>
<evidence type="ECO:0000313" key="3">
    <source>
        <dbReference type="Proteomes" id="UP000183685"/>
    </source>
</evidence>
<dbReference type="OrthoDB" id="9778494at2"/>
<dbReference type="SMART" id="SM00028">
    <property type="entry name" value="TPR"/>
    <property type="match status" value="3"/>
</dbReference>
<dbReference type="PROSITE" id="PS50005">
    <property type="entry name" value="TPR"/>
    <property type="match status" value="1"/>
</dbReference>
<reference evidence="2 3" key="1">
    <citation type="submission" date="2016-10" db="EMBL/GenBank/DDBJ databases">
        <authorList>
            <person name="de Groot N.N."/>
        </authorList>
    </citation>
    <scope>NUCLEOTIDE SEQUENCE [LARGE SCALE GENOMIC DNA]</scope>
    <source>
        <strain evidence="2 3">CGMCC 1.9109</strain>
    </source>
</reference>
<dbReference type="RefSeq" id="WP_068305053.1">
    <property type="nucleotide sequence ID" value="NZ_FNAK01000007.1"/>
</dbReference>
<name>A0A1G7DC79_9PROT</name>
<organism evidence="2 3">
    <name type="scientific">Kordiimonas lacus</name>
    <dbReference type="NCBI Taxonomy" id="637679"/>
    <lineage>
        <taxon>Bacteria</taxon>
        <taxon>Pseudomonadati</taxon>
        <taxon>Pseudomonadota</taxon>
        <taxon>Alphaproteobacteria</taxon>
        <taxon>Kordiimonadales</taxon>
        <taxon>Kordiimonadaceae</taxon>
        <taxon>Kordiimonas</taxon>
    </lineage>
</organism>
<dbReference type="Gene3D" id="1.25.40.10">
    <property type="entry name" value="Tetratricopeptide repeat domain"/>
    <property type="match status" value="2"/>
</dbReference>
<keyword evidence="3" id="KW-1185">Reference proteome</keyword>
<dbReference type="Pfam" id="PF14559">
    <property type="entry name" value="TPR_19"/>
    <property type="match status" value="1"/>
</dbReference>
<dbReference type="PANTHER" id="PTHR45588">
    <property type="entry name" value="TPR DOMAIN-CONTAINING PROTEIN"/>
    <property type="match status" value="1"/>
</dbReference>
<keyword evidence="1" id="KW-0802">TPR repeat</keyword>
<feature type="repeat" description="TPR" evidence="1">
    <location>
        <begin position="509"/>
        <end position="542"/>
    </location>
</feature>
<dbReference type="Proteomes" id="UP000183685">
    <property type="component" value="Unassembled WGS sequence"/>
</dbReference>
<dbReference type="SUPFAM" id="SSF48452">
    <property type="entry name" value="TPR-like"/>
    <property type="match status" value="1"/>
</dbReference>
<accession>A0A1G7DC79</accession>
<protein>
    <submittedName>
        <fullName evidence="2">Tetratricopeptide repeat-containing protein</fullName>
    </submittedName>
</protein>
<dbReference type="InterPro" id="IPR019734">
    <property type="entry name" value="TPR_rpt"/>
</dbReference>
<gene>
    <name evidence="2" type="ORF">SAMN04488071_3047</name>
</gene>